<dbReference type="WBParaSite" id="Gr19_v10_g8082.t1">
    <property type="protein sequence ID" value="Gr19_v10_g8082.t1"/>
    <property type="gene ID" value="Gr19_v10_g8082"/>
</dbReference>
<feature type="transmembrane region" description="Helical" evidence="1">
    <location>
        <begin position="18"/>
        <end position="39"/>
    </location>
</feature>
<keyword evidence="2" id="KW-1185">Reference proteome</keyword>
<dbReference type="Proteomes" id="UP000887572">
    <property type="component" value="Unplaced"/>
</dbReference>
<proteinExistence type="predicted"/>
<feature type="transmembrane region" description="Helical" evidence="1">
    <location>
        <begin position="51"/>
        <end position="75"/>
    </location>
</feature>
<name>A0A914I700_GLORO</name>
<dbReference type="AlphaFoldDB" id="A0A914I700"/>
<keyword evidence="1" id="KW-0472">Membrane</keyword>
<evidence type="ECO:0000256" key="1">
    <source>
        <dbReference type="SAM" id="Phobius"/>
    </source>
</evidence>
<accession>A0A914I700</accession>
<reference evidence="3" key="1">
    <citation type="submission" date="2022-11" db="UniProtKB">
        <authorList>
            <consortium name="WormBaseParasite"/>
        </authorList>
    </citation>
    <scope>IDENTIFICATION</scope>
</reference>
<dbReference type="PROSITE" id="PS51257">
    <property type="entry name" value="PROKAR_LIPOPROTEIN"/>
    <property type="match status" value="1"/>
</dbReference>
<evidence type="ECO:0000313" key="3">
    <source>
        <dbReference type="WBParaSite" id="Gr19_v10_g8082.t1"/>
    </source>
</evidence>
<sequence>MSRCCSEAMDTSVLLFQLGLFCSCSVPVLFLFCSCSVLFCSCSVPVLFLQFLFCSFCSCSVTVLFLFCSCSVPVLF</sequence>
<protein>
    <submittedName>
        <fullName evidence="3">Uncharacterized protein</fullName>
    </submittedName>
</protein>
<keyword evidence="1" id="KW-1133">Transmembrane helix</keyword>
<evidence type="ECO:0000313" key="2">
    <source>
        <dbReference type="Proteomes" id="UP000887572"/>
    </source>
</evidence>
<keyword evidence="1" id="KW-0812">Transmembrane</keyword>
<organism evidence="2 3">
    <name type="scientific">Globodera rostochiensis</name>
    <name type="common">Golden nematode worm</name>
    <name type="synonym">Heterodera rostochiensis</name>
    <dbReference type="NCBI Taxonomy" id="31243"/>
    <lineage>
        <taxon>Eukaryota</taxon>
        <taxon>Metazoa</taxon>
        <taxon>Ecdysozoa</taxon>
        <taxon>Nematoda</taxon>
        <taxon>Chromadorea</taxon>
        <taxon>Rhabditida</taxon>
        <taxon>Tylenchina</taxon>
        <taxon>Tylenchomorpha</taxon>
        <taxon>Tylenchoidea</taxon>
        <taxon>Heteroderidae</taxon>
        <taxon>Heteroderinae</taxon>
        <taxon>Globodera</taxon>
    </lineage>
</organism>